<reference evidence="2 3" key="2">
    <citation type="submission" date="2018-11" db="EMBL/GenBank/DDBJ databases">
        <authorList>
            <consortium name="Pathogen Informatics"/>
        </authorList>
    </citation>
    <scope>NUCLEOTIDE SEQUENCE [LARGE SCALE GENOMIC DNA]</scope>
</reference>
<proteinExistence type="predicted"/>
<gene>
    <name evidence="2" type="ORF">TCNE_LOCUS5967</name>
</gene>
<evidence type="ECO:0000259" key="1">
    <source>
        <dbReference type="Pfam" id="PF23309"/>
    </source>
</evidence>
<feature type="domain" description="DUF7083" evidence="1">
    <location>
        <begin position="42"/>
        <end position="124"/>
    </location>
</feature>
<dbReference type="AlphaFoldDB" id="A0A183UBU7"/>
<reference evidence="4" key="1">
    <citation type="submission" date="2016-06" db="UniProtKB">
        <authorList>
            <consortium name="WormBaseParasite"/>
        </authorList>
    </citation>
    <scope>IDENTIFICATION</scope>
</reference>
<organism evidence="3 4">
    <name type="scientific">Toxocara canis</name>
    <name type="common">Canine roundworm</name>
    <dbReference type="NCBI Taxonomy" id="6265"/>
    <lineage>
        <taxon>Eukaryota</taxon>
        <taxon>Metazoa</taxon>
        <taxon>Ecdysozoa</taxon>
        <taxon>Nematoda</taxon>
        <taxon>Chromadorea</taxon>
        <taxon>Rhabditida</taxon>
        <taxon>Spirurina</taxon>
        <taxon>Ascaridomorpha</taxon>
        <taxon>Ascaridoidea</taxon>
        <taxon>Toxocaridae</taxon>
        <taxon>Toxocara</taxon>
    </lineage>
</organism>
<evidence type="ECO:0000313" key="2">
    <source>
        <dbReference type="EMBL" id="VDM37238.1"/>
    </source>
</evidence>
<protein>
    <submittedName>
        <fullName evidence="4">Arp2/3 complex 34 kDa subunit</fullName>
    </submittedName>
</protein>
<evidence type="ECO:0000313" key="4">
    <source>
        <dbReference type="WBParaSite" id="TCNE_0000596701-mRNA-1"/>
    </source>
</evidence>
<sequence>MHKAVLEEAARQQQALLEPIFTAIGPTASLASAAEFATNSPSTRLPELTCDPEDGCTFDGRFNLYEAITAKDGSALDEAARTRLIVSKLDAAVYARFTNHILLKIAPEVCVDDIVRTLKELFQHNTSMFARRYTYLRTKRNGDSLIVYTGMLSGRHETG</sequence>
<dbReference type="Proteomes" id="UP000050794">
    <property type="component" value="Unassembled WGS sequence"/>
</dbReference>
<evidence type="ECO:0000313" key="3">
    <source>
        <dbReference type="Proteomes" id="UP000050794"/>
    </source>
</evidence>
<dbReference type="WBParaSite" id="TCNE_0000596701-mRNA-1">
    <property type="protein sequence ID" value="TCNE_0000596701-mRNA-1"/>
    <property type="gene ID" value="TCNE_0000596701"/>
</dbReference>
<dbReference type="InterPro" id="IPR055510">
    <property type="entry name" value="DUF7083"/>
</dbReference>
<accession>A0A183UBU7</accession>
<keyword evidence="3" id="KW-1185">Reference proteome</keyword>
<dbReference type="Pfam" id="PF23309">
    <property type="entry name" value="DUF7083"/>
    <property type="match status" value="1"/>
</dbReference>
<dbReference type="EMBL" id="UYWY01019417">
    <property type="protein sequence ID" value="VDM37238.1"/>
    <property type="molecule type" value="Genomic_DNA"/>
</dbReference>
<name>A0A183UBU7_TOXCA</name>